<organism evidence="1">
    <name type="scientific">Anguilla anguilla</name>
    <name type="common">European freshwater eel</name>
    <name type="synonym">Muraena anguilla</name>
    <dbReference type="NCBI Taxonomy" id="7936"/>
    <lineage>
        <taxon>Eukaryota</taxon>
        <taxon>Metazoa</taxon>
        <taxon>Chordata</taxon>
        <taxon>Craniata</taxon>
        <taxon>Vertebrata</taxon>
        <taxon>Euteleostomi</taxon>
        <taxon>Actinopterygii</taxon>
        <taxon>Neopterygii</taxon>
        <taxon>Teleostei</taxon>
        <taxon>Anguilliformes</taxon>
        <taxon>Anguillidae</taxon>
        <taxon>Anguilla</taxon>
    </lineage>
</organism>
<accession>A0A0E9WNC0</accession>
<protein>
    <submittedName>
        <fullName evidence="1">Uncharacterized protein</fullName>
    </submittedName>
</protein>
<proteinExistence type="predicted"/>
<reference evidence="1" key="1">
    <citation type="submission" date="2014-11" db="EMBL/GenBank/DDBJ databases">
        <authorList>
            <person name="Amaro Gonzalez C."/>
        </authorList>
    </citation>
    <scope>NUCLEOTIDE SEQUENCE</scope>
</reference>
<dbReference type="EMBL" id="GBXM01016678">
    <property type="protein sequence ID" value="JAH91899.1"/>
    <property type="molecule type" value="Transcribed_RNA"/>
</dbReference>
<name>A0A0E9WNC0_ANGAN</name>
<evidence type="ECO:0000313" key="1">
    <source>
        <dbReference type="EMBL" id="JAH91899.1"/>
    </source>
</evidence>
<dbReference type="AlphaFoldDB" id="A0A0E9WNC0"/>
<reference evidence="1" key="2">
    <citation type="journal article" date="2015" name="Fish Shellfish Immunol.">
        <title>Early steps in the European eel (Anguilla anguilla)-Vibrio vulnificus interaction in the gills: Role of the RtxA13 toxin.</title>
        <authorList>
            <person name="Callol A."/>
            <person name="Pajuelo D."/>
            <person name="Ebbesson L."/>
            <person name="Teles M."/>
            <person name="MacKenzie S."/>
            <person name="Amaro C."/>
        </authorList>
    </citation>
    <scope>NUCLEOTIDE SEQUENCE</scope>
</reference>
<sequence>MVILETSRYYYSLSNVCNVKRLFTSSLEQVVSTDYKSVHARPVAQSTTLECWCVLTYVNNESQFIKPQPWPMYSWRVTSPHYIHITK</sequence>